<keyword evidence="4" id="KW-0575">Peroxidase</keyword>
<comment type="subunit">
    <text evidence="2">Monomer.</text>
</comment>
<dbReference type="GO" id="GO:0034599">
    <property type="term" value="P:cellular response to oxidative stress"/>
    <property type="evidence" value="ECO:0007669"/>
    <property type="project" value="TreeGrafter"/>
</dbReference>
<evidence type="ECO:0000256" key="11">
    <source>
        <dbReference type="ARBA" id="ARBA00041373"/>
    </source>
</evidence>
<dbReference type="FunFam" id="3.40.30.10:FF:000267">
    <property type="entry name" value="Peroxidoxin bcpB"/>
    <property type="match status" value="1"/>
</dbReference>
<dbReference type="PANTHER" id="PTHR42801:SF8">
    <property type="entry name" value="PEROXIREDOXIN RV1608C-RELATED"/>
    <property type="match status" value="1"/>
</dbReference>
<reference evidence="15 16" key="1">
    <citation type="submission" date="2020-03" db="EMBL/GenBank/DDBJ databases">
        <title>Whole genome shotgun sequence of Phytohabitans suffuscus NBRC 105367.</title>
        <authorList>
            <person name="Komaki H."/>
            <person name="Tamura T."/>
        </authorList>
    </citation>
    <scope>NUCLEOTIDE SEQUENCE [LARGE SCALE GENOMIC DNA]</scope>
    <source>
        <strain evidence="15 16">NBRC 105367</strain>
    </source>
</reference>
<dbReference type="KEGG" id="psuu:Psuf_079040"/>
<evidence type="ECO:0000256" key="6">
    <source>
        <dbReference type="ARBA" id="ARBA00023002"/>
    </source>
</evidence>
<keyword evidence="8" id="KW-0676">Redox-active center</keyword>
<dbReference type="Proteomes" id="UP000503011">
    <property type="component" value="Chromosome"/>
</dbReference>
<evidence type="ECO:0000256" key="4">
    <source>
        <dbReference type="ARBA" id="ARBA00022559"/>
    </source>
</evidence>
<evidence type="ECO:0000256" key="8">
    <source>
        <dbReference type="ARBA" id="ARBA00023284"/>
    </source>
</evidence>
<dbReference type="GO" id="GO:0008379">
    <property type="term" value="F:thioredoxin peroxidase activity"/>
    <property type="evidence" value="ECO:0007669"/>
    <property type="project" value="TreeGrafter"/>
</dbReference>
<dbReference type="PIRSF" id="PIRSF000239">
    <property type="entry name" value="AHPC"/>
    <property type="match status" value="1"/>
</dbReference>
<evidence type="ECO:0000256" key="2">
    <source>
        <dbReference type="ARBA" id="ARBA00011245"/>
    </source>
</evidence>
<dbReference type="EC" id="1.11.1.24" evidence="3"/>
<reference evidence="15 16" key="2">
    <citation type="submission" date="2020-03" db="EMBL/GenBank/DDBJ databases">
        <authorList>
            <person name="Ichikawa N."/>
            <person name="Kimura A."/>
            <person name="Kitahashi Y."/>
            <person name="Uohara A."/>
        </authorList>
    </citation>
    <scope>NUCLEOTIDE SEQUENCE [LARGE SCALE GENOMIC DNA]</scope>
    <source>
        <strain evidence="15 16">NBRC 105367</strain>
    </source>
</reference>
<dbReference type="PROSITE" id="PS51352">
    <property type="entry name" value="THIOREDOXIN_2"/>
    <property type="match status" value="1"/>
</dbReference>
<comment type="similarity">
    <text evidence="10">Belongs to the peroxiredoxin family. BCP/PrxQ subfamily.</text>
</comment>
<sequence>MASGVDKGDLVPDFELPDQTGTSRRLSELLVGGPVVLFFYPAALSRGCTAESCHFRDLAREFKAAGAQRVGISRDSVARQREFAEKHSFDYPLLSDADGEVAEAFGVKRKLPLGPMSMKRMTFVIGTDRRVMAVIHSELSMEQHADRALAVLRTGASRG</sequence>
<feature type="domain" description="Thioredoxin" evidence="14">
    <location>
        <begin position="5"/>
        <end position="157"/>
    </location>
</feature>
<evidence type="ECO:0000313" key="15">
    <source>
        <dbReference type="EMBL" id="BCB90591.1"/>
    </source>
</evidence>
<feature type="active site" description="Cysteine sulfenic acid (-SOH) intermediate; for peroxidase activity" evidence="13">
    <location>
        <position position="48"/>
    </location>
</feature>
<keyword evidence="5" id="KW-0049">Antioxidant</keyword>
<dbReference type="InterPro" id="IPR024706">
    <property type="entry name" value="Peroxiredoxin_AhpC-typ"/>
</dbReference>
<evidence type="ECO:0000313" key="16">
    <source>
        <dbReference type="Proteomes" id="UP000503011"/>
    </source>
</evidence>
<evidence type="ECO:0000256" key="9">
    <source>
        <dbReference type="ARBA" id="ARBA00032824"/>
    </source>
</evidence>
<dbReference type="InterPro" id="IPR036249">
    <property type="entry name" value="Thioredoxin-like_sf"/>
</dbReference>
<evidence type="ECO:0000256" key="1">
    <source>
        <dbReference type="ARBA" id="ARBA00003330"/>
    </source>
</evidence>
<keyword evidence="7" id="KW-1015">Disulfide bond</keyword>
<evidence type="ECO:0000256" key="5">
    <source>
        <dbReference type="ARBA" id="ARBA00022862"/>
    </source>
</evidence>
<dbReference type="InterPro" id="IPR000866">
    <property type="entry name" value="AhpC/TSA"/>
</dbReference>
<organism evidence="15 16">
    <name type="scientific">Phytohabitans suffuscus</name>
    <dbReference type="NCBI Taxonomy" id="624315"/>
    <lineage>
        <taxon>Bacteria</taxon>
        <taxon>Bacillati</taxon>
        <taxon>Actinomycetota</taxon>
        <taxon>Actinomycetes</taxon>
        <taxon>Micromonosporales</taxon>
        <taxon>Micromonosporaceae</taxon>
    </lineage>
</organism>
<keyword evidence="16" id="KW-1185">Reference proteome</keyword>
<evidence type="ECO:0000256" key="10">
    <source>
        <dbReference type="ARBA" id="ARBA00038489"/>
    </source>
</evidence>
<dbReference type="PANTHER" id="PTHR42801">
    <property type="entry name" value="THIOREDOXIN-DEPENDENT PEROXIDE REDUCTASE"/>
    <property type="match status" value="1"/>
</dbReference>
<dbReference type="AlphaFoldDB" id="A0A6F8YXM5"/>
<protein>
    <recommendedName>
        <fullName evidence="3">thioredoxin-dependent peroxiredoxin</fullName>
        <ecNumber evidence="3">1.11.1.24</ecNumber>
    </recommendedName>
    <alternativeName>
        <fullName evidence="11">Bacterioferritin comigratory protein</fullName>
    </alternativeName>
    <alternativeName>
        <fullName evidence="9">Thioredoxin peroxidase</fullName>
    </alternativeName>
</protein>
<dbReference type="InterPro" id="IPR013766">
    <property type="entry name" value="Thioredoxin_domain"/>
</dbReference>
<dbReference type="RefSeq" id="WP_269476358.1">
    <property type="nucleotide sequence ID" value="NZ_AP022871.1"/>
</dbReference>
<gene>
    <name evidence="15" type="ORF">Psuf_079040</name>
</gene>
<name>A0A6F8YXM5_9ACTN</name>
<comment type="catalytic activity">
    <reaction evidence="12">
        <text>a hydroperoxide + [thioredoxin]-dithiol = an alcohol + [thioredoxin]-disulfide + H2O</text>
        <dbReference type="Rhea" id="RHEA:62620"/>
        <dbReference type="Rhea" id="RHEA-COMP:10698"/>
        <dbReference type="Rhea" id="RHEA-COMP:10700"/>
        <dbReference type="ChEBI" id="CHEBI:15377"/>
        <dbReference type="ChEBI" id="CHEBI:29950"/>
        <dbReference type="ChEBI" id="CHEBI:30879"/>
        <dbReference type="ChEBI" id="CHEBI:35924"/>
        <dbReference type="ChEBI" id="CHEBI:50058"/>
        <dbReference type="EC" id="1.11.1.24"/>
    </reaction>
</comment>
<dbReference type="InterPro" id="IPR050924">
    <property type="entry name" value="Peroxiredoxin_BCP/PrxQ"/>
</dbReference>
<dbReference type="Gene3D" id="3.40.30.10">
    <property type="entry name" value="Glutaredoxin"/>
    <property type="match status" value="1"/>
</dbReference>
<evidence type="ECO:0000256" key="13">
    <source>
        <dbReference type="PIRSR" id="PIRSR000239-1"/>
    </source>
</evidence>
<evidence type="ECO:0000256" key="7">
    <source>
        <dbReference type="ARBA" id="ARBA00023157"/>
    </source>
</evidence>
<dbReference type="GO" id="GO:0045454">
    <property type="term" value="P:cell redox homeostasis"/>
    <property type="evidence" value="ECO:0007669"/>
    <property type="project" value="TreeGrafter"/>
</dbReference>
<evidence type="ECO:0000256" key="12">
    <source>
        <dbReference type="ARBA" id="ARBA00049091"/>
    </source>
</evidence>
<keyword evidence="6" id="KW-0560">Oxidoreductase</keyword>
<dbReference type="GO" id="GO:0005737">
    <property type="term" value="C:cytoplasm"/>
    <property type="evidence" value="ECO:0007669"/>
    <property type="project" value="TreeGrafter"/>
</dbReference>
<dbReference type="EMBL" id="AP022871">
    <property type="protein sequence ID" value="BCB90591.1"/>
    <property type="molecule type" value="Genomic_DNA"/>
</dbReference>
<accession>A0A6F8YXM5</accession>
<evidence type="ECO:0000256" key="3">
    <source>
        <dbReference type="ARBA" id="ARBA00013017"/>
    </source>
</evidence>
<evidence type="ECO:0000259" key="14">
    <source>
        <dbReference type="PROSITE" id="PS51352"/>
    </source>
</evidence>
<dbReference type="SUPFAM" id="SSF52833">
    <property type="entry name" value="Thioredoxin-like"/>
    <property type="match status" value="1"/>
</dbReference>
<dbReference type="Pfam" id="PF00578">
    <property type="entry name" value="AhpC-TSA"/>
    <property type="match status" value="1"/>
</dbReference>
<proteinExistence type="inferred from homology"/>
<comment type="function">
    <text evidence="1">Thiol-specific peroxidase that catalyzes the reduction of hydrogen peroxide and organic hydroperoxides to water and alcohols, respectively. Plays a role in cell protection against oxidative stress by detoxifying peroxides and as sensor of hydrogen peroxide-mediated signaling events.</text>
</comment>
<dbReference type="CDD" id="cd03017">
    <property type="entry name" value="PRX_BCP"/>
    <property type="match status" value="1"/>
</dbReference>